<dbReference type="EMBL" id="WIXP02000001">
    <property type="protein sequence ID" value="KAF6217108.1"/>
    <property type="molecule type" value="Genomic_DNA"/>
</dbReference>
<evidence type="ECO:0000256" key="5">
    <source>
        <dbReference type="ARBA" id="ARBA00023242"/>
    </source>
</evidence>
<dbReference type="PANTHER" id="PTHR46481:SF10">
    <property type="entry name" value="ZINC FINGER BED DOMAIN-CONTAINING PROTEIN 39"/>
    <property type="match status" value="1"/>
</dbReference>
<evidence type="ECO:0000256" key="1">
    <source>
        <dbReference type="ARBA" id="ARBA00004123"/>
    </source>
</evidence>
<evidence type="ECO:0000256" key="6">
    <source>
        <dbReference type="SAM" id="MobiDB-lite"/>
    </source>
</evidence>
<dbReference type="OrthoDB" id="6614111at2759"/>
<evidence type="ECO:0000313" key="8">
    <source>
        <dbReference type="Proteomes" id="UP000466442"/>
    </source>
</evidence>
<evidence type="ECO:0000256" key="4">
    <source>
        <dbReference type="ARBA" id="ARBA00022833"/>
    </source>
</evidence>
<protein>
    <recommendedName>
        <fullName evidence="9">Zinc finger BED domain-containing protein 4-like</fullName>
    </recommendedName>
</protein>
<dbReference type="InterPro" id="IPR052035">
    <property type="entry name" value="ZnF_BED_domain_contain"/>
</dbReference>
<keyword evidence="5" id="KW-0539">Nucleus</keyword>
<dbReference type="PANTHER" id="PTHR46481">
    <property type="entry name" value="ZINC FINGER BED DOMAIN-CONTAINING PROTEIN 4"/>
    <property type="match status" value="1"/>
</dbReference>
<dbReference type="SUPFAM" id="SSF53098">
    <property type="entry name" value="Ribonuclease H-like"/>
    <property type="match status" value="1"/>
</dbReference>
<feature type="region of interest" description="Disordered" evidence="6">
    <location>
        <begin position="252"/>
        <end position="285"/>
    </location>
</feature>
<name>A0A8S9YAA9_APOLU</name>
<keyword evidence="8" id="KW-1185">Reference proteome</keyword>
<comment type="subcellular location">
    <subcellularLocation>
        <location evidence="1">Nucleus</location>
    </subcellularLocation>
</comment>
<proteinExistence type="predicted"/>
<dbReference type="GO" id="GO:0008270">
    <property type="term" value="F:zinc ion binding"/>
    <property type="evidence" value="ECO:0007669"/>
    <property type="project" value="UniProtKB-KW"/>
</dbReference>
<gene>
    <name evidence="7" type="ORF">GE061_001461</name>
</gene>
<sequence length="302" mass="34597">MLTNICSDWGMKEENILMVVTDGASNMVRGVELAFGKKKHSHCFAHLLNLMAQKTIESEEMPQLKVILDKVTGIVRWLKHSVVGSDALRKKTKDLEKKILIQSIPTRWNSTYYMIERFLFLREQVSCVIAFNTSAPKMLDADEVEILTELMLLLRPIESATRDVSGEKFITSSVVIPMVKLLKRNIEKVAITTELAAKVKEILLVQWGKRFSQIEKLHFFPIPTVLDPRFRTLHFEDKVALAATLKKISAELKKEEESSESDYDRSSPPTAGNNESDTDHFSLWDDHDKLVQNSWKLKKRPN</sequence>
<dbReference type="Proteomes" id="UP000466442">
    <property type="component" value="Linkage Group LG1"/>
</dbReference>
<keyword evidence="4" id="KW-0862">Zinc</keyword>
<organism evidence="7 8">
    <name type="scientific">Apolygus lucorum</name>
    <name type="common">Small green plant bug</name>
    <name type="synonym">Lygocoris lucorum</name>
    <dbReference type="NCBI Taxonomy" id="248454"/>
    <lineage>
        <taxon>Eukaryota</taxon>
        <taxon>Metazoa</taxon>
        <taxon>Ecdysozoa</taxon>
        <taxon>Arthropoda</taxon>
        <taxon>Hexapoda</taxon>
        <taxon>Insecta</taxon>
        <taxon>Pterygota</taxon>
        <taxon>Neoptera</taxon>
        <taxon>Paraneoptera</taxon>
        <taxon>Hemiptera</taxon>
        <taxon>Heteroptera</taxon>
        <taxon>Panheteroptera</taxon>
        <taxon>Cimicomorpha</taxon>
        <taxon>Miridae</taxon>
        <taxon>Mirini</taxon>
        <taxon>Apolygus</taxon>
    </lineage>
</organism>
<evidence type="ECO:0000313" key="7">
    <source>
        <dbReference type="EMBL" id="KAF6217108.1"/>
    </source>
</evidence>
<keyword evidence="2" id="KW-0479">Metal-binding</keyword>
<evidence type="ECO:0008006" key="9">
    <source>
        <dbReference type="Google" id="ProtNLM"/>
    </source>
</evidence>
<reference evidence="7" key="1">
    <citation type="journal article" date="2021" name="Mol. Ecol. Resour.">
        <title>Apolygus lucorum genome provides insights into omnivorousness and mesophyll feeding.</title>
        <authorList>
            <person name="Liu Y."/>
            <person name="Liu H."/>
            <person name="Wang H."/>
            <person name="Huang T."/>
            <person name="Liu B."/>
            <person name="Yang B."/>
            <person name="Yin L."/>
            <person name="Li B."/>
            <person name="Zhang Y."/>
            <person name="Zhang S."/>
            <person name="Jiang F."/>
            <person name="Zhang X."/>
            <person name="Ren Y."/>
            <person name="Wang B."/>
            <person name="Wang S."/>
            <person name="Lu Y."/>
            <person name="Wu K."/>
            <person name="Fan W."/>
            <person name="Wang G."/>
        </authorList>
    </citation>
    <scope>NUCLEOTIDE SEQUENCE</scope>
    <source>
        <strain evidence="7">12Hb</strain>
    </source>
</reference>
<evidence type="ECO:0000256" key="2">
    <source>
        <dbReference type="ARBA" id="ARBA00022723"/>
    </source>
</evidence>
<dbReference type="GO" id="GO:0005634">
    <property type="term" value="C:nucleus"/>
    <property type="evidence" value="ECO:0007669"/>
    <property type="project" value="UniProtKB-SubCell"/>
</dbReference>
<accession>A0A8S9YAA9</accession>
<keyword evidence="3" id="KW-0863">Zinc-finger</keyword>
<comment type="caution">
    <text evidence="7">The sequence shown here is derived from an EMBL/GenBank/DDBJ whole genome shotgun (WGS) entry which is preliminary data.</text>
</comment>
<dbReference type="AlphaFoldDB" id="A0A8S9YAA9"/>
<evidence type="ECO:0000256" key="3">
    <source>
        <dbReference type="ARBA" id="ARBA00022771"/>
    </source>
</evidence>
<dbReference type="InterPro" id="IPR012337">
    <property type="entry name" value="RNaseH-like_sf"/>
</dbReference>